<keyword evidence="2" id="KW-1185">Reference proteome</keyword>
<dbReference type="EMBL" id="CP108085">
    <property type="protein sequence ID" value="WUP78801.1"/>
    <property type="molecule type" value="Genomic_DNA"/>
</dbReference>
<protein>
    <submittedName>
        <fullName evidence="1">Uncharacterized protein</fullName>
    </submittedName>
</protein>
<sequence>MNRETDRHEIRRDDDGALLGYVRRTGGEWEPLTVFGYPIGPAGPYERAEEEVRRAGLDVLAGQWEFLEDGEWYRCVILEASAGEVRVRPADHRYPHHRYALTLERPTPETLRPGR</sequence>
<dbReference type="RefSeq" id="WP_142647072.1">
    <property type="nucleotide sequence ID" value="NZ_CP108085.1"/>
</dbReference>
<evidence type="ECO:0000313" key="2">
    <source>
        <dbReference type="Proteomes" id="UP001432011"/>
    </source>
</evidence>
<proteinExistence type="predicted"/>
<gene>
    <name evidence="1" type="ORF">OG913_17985</name>
</gene>
<accession>A0ABZ1T0F9</accession>
<reference evidence="1" key="1">
    <citation type="submission" date="2022-10" db="EMBL/GenBank/DDBJ databases">
        <title>The complete genomes of actinobacterial strains from the NBC collection.</title>
        <authorList>
            <person name="Joergensen T.S."/>
            <person name="Alvarez Arevalo M."/>
            <person name="Sterndorff E.B."/>
            <person name="Faurdal D."/>
            <person name="Vuksanovic O."/>
            <person name="Mourched A.-S."/>
            <person name="Charusanti P."/>
            <person name="Shaw S."/>
            <person name="Blin K."/>
            <person name="Weber T."/>
        </authorList>
    </citation>
    <scope>NUCLEOTIDE SEQUENCE</scope>
    <source>
        <strain evidence="1">NBC_00254</strain>
    </source>
</reference>
<name>A0ABZ1T0F9_9ACTN</name>
<organism evidence="1 2">
    <name type="scientific">Microbispora hainanensis</name>
    <dbReference type="NCBI Taxonomy" id="568844"/>
    <lineage>
        <taxon>Bacteria</taxon>
        <taxon>Bacillati</taxon>
        <taxon>Actinomycetota</taxon>
        <taxon>Actinomycetes</taxon>
        <taxon>Streptosporangiales</taxon>
        <taxon>Streptosporangiaceae</taxon>
        <taxon>Microbispora</taxon>
    </lineage>
</organism>
<evidence type="ECO:0000313" key="1">
    <source>
        <dbReference type="EMBL" id="WUP78801.1"/>
    </source>
</evidence>
<dbReference type="Proteomes" id="UP001432011">
    <property type="component" value="Chromosome"/>
</dbReference>